<gene>
    <name evidence="2" type="ORF">KIPB_012499</name>
</gene>
<feature type="non-terminal residue" evidence="2">
    <location>
        <position position="1"/>
    </location>
</feature>
<proteinExistence type="predicted"/>
<feature type="compositionally biased region" description="Acidic residues" evidence="1">
    <location>
        <begin position="71"/>
        <end position="86"/>
    </location>
</feature>
<keyword evidence="3" id="KW-1185">Reference proteome</keyword>
<organism evidence="2 3">
    <name type="scientific">Kipferlia bialata</name>
    <dbReference type="NCBI Taxonomy" id="797122"/>
    <lineage>
        <taxon>Eukaryota</taxon>
        <taxon>Metamonada</taxon>
        <taxon>Carpediemonas-like organisms</taxon>
        <taxon>Kipferlia</taxon>
    </lineage>
</organism>
<sequence length="86" mass="9175">KPLKDYGVCNDSELLLVLRDPDHPTRYEQPWVVPYTAGEGDAEIHAGISAFTIEGESAAPSEAPAPSADVGDSDAEEDGDEDDDDE</sequence>
<feature type="compositionally biased region" description="Low complexity" evidence="1">
    <location>
        <begin position="54"/>
        <end position="70"/>
    </location>
</feature>
<dbReference type="EMBL" id="BDIP01005550">
    <property type="protein sequence ID" value="GIQ89894.1"/>
    <property type="molecule type" value="Genomic_DNA"/>
</dbReference>
<reference evidence="2 3" key="1">
    <citation type="journal article" date="2018" name="PLoS ONE">
        <title>The draft genome of Kipferlia bialata reveals reductive genome evolution in fornicate parasites.</title>
        <authorList>
            <person name="Tanifuji G."/>
            <person name="Takabayashi S."/>
            <person name="Kume K."/>
            <person name="Takagi M."/>
            <person name="Nakayama T."/>
            <person name="Kamikawa R."/>
            <person name="Inagaki Y."/>
            <person name="Hashimoto T."/>
        </authorList>
    </citation>
    <scope>NUCLEOTIDE SEQUENCE [LARGE SCALE GENOMIC DNA]</scope>
    <source>
        <strain evidence="2">NY0173</strain>
    </source>
</reference>
<dbReference type="Proteomes" id="UP000265618">
    <property type="component" value="Unassembled WGS sequence"/>
</dbReference>
<feature type="region of interest" description="Disordered" evidence="1">
    <location>
        <begin position="54"/>
        <end position="86"/>
    </location>
</feature>
<evidence type="ECO:0000256" key="1">
    <source>
        <dbReference type="SAM" id="MobiDB-lite"/>
    </source>
</evidence>
<comment type="caution">
    <text evidence="2">The sequence shown here is derived from an EMBL/GenBank/DDBJ whole genome shotgun (WGS) entry which is preliminary data.</text>
</comment>
<evidence type="ECO:0000313" key="2">
    <source>
        <dbReference type="EMBL" id="GIQ89894.1"/>
    </source>
</evidence>
<dbReference type="AlphaFoldDB" id="A0A9K3GN23"/>
<name>A0A9K3GN23_9EUKA</name>
<accession>A0A9K3GN23</accession>
<protein>
    <submittedName>
        <fullName evidence="2">Uncharacterized protein</fullName>
    </submittedName>
</protein>
<evidence type="ECO:0000313" key="3">
    <source>
        <dbReference type="Proteomes" id="UP000265618"/>
    </source>
</evidence>